<protein>
    <submittedName>
        <fullName evidence="1">Uncharacterized protein</fullName>
    </submittedName>
</protein>
<dbReference type="EMBL" id="KZ084087">
    <property type="protein sequence ID" value="OSD08060.1"/>
    <property type="molecule type" value="Genomic_DNA"/>
</dbReference>
<accession>A0A1Y2J3R6</accession>
<evidence type="ECO:0000313" key="2">
    <source>
        <dbReference type="Proteomes" id="UP000193067"/>
    </source>
</evidence>
<dbReference type="Proteomes" id="UP000193067">
    <property type="component" value="Unassembled WGS sequence"/>
</dbReference>
<reference evidence="1 2" key="1">
    <citation type="journal article" date="2015" name="Biotechnol. Biofuels">
        <title>Enhanced degradation of softwood versus hardwood by the white-rot fungus Pycnoporus coccineus.</title>
        <authorList>
            <person name="Couturier M."/>
            <person name="Navarro D."/>
            <person name="Chevret D."/>
            <person name="Henrissat B."/>
            <person name="Piumi F."/>
            <person name="Ruiz-Duenas F.J."/>
            <person name="Martinez A.T."/>
            <person name="Grigoriev I.V."/>
            <person name="Riley R."/>
            <person name="Lipzen A."/>
            <person name="Berrin J.G."/>
            <person name="Master E.R."/>
            <person name="Rosso M.N."/>
        </authorList>
    </citation>
    <scope>NUCLEOTIDE SEQUENCE [LARGE SCALE GENOMIC DNA]</scope>
    <source>
        <strain evidence="1 2">BRFM310</strain>
    </source>
</reference>
<organism evidence="1 2">
    <name type="scientific">Trametes coccinea (strain BRFM310)</name>
    <name type="common">Pycnoporus coccineus</name>
    <dbReference type="NCBI Taxonomy" id="1353009"/>
    <lineage>
        <taxon>Eukaryota</taxon>
        <taxon>Fungi</taxon>
        <taxon>Dikarya</taxon>
        <taxon>Basidiomycota</taxon>
        <taxon>Agaricomycotina</taxon>
        <taxon>Agaricomycetes</taxon>
        <taxon>Polyporales</taxon>
        <taxon>Polyporaceae</taxon>
        <taxon>Trametes</taxon>
    </lineage>
</organism>
<dbReference type="AlphaFoldDB" id="A0A1Y2J3R6"/>
<sequence>MLTRRSQYDDAGEPRIWCGAVVVYEIRMDDCARSLADRRALMCRVAEQSFCKYLRQERDEVALSCMMTSREFWRDLRQRCGSENDEALLDRADRVGPLSWMGRALVQWSESRLRRDAAGRPWREGRLGHLPISGRRCRASVICETLRALFDFSVYARGRGR</sequence>
<keyword evidence="2" id="KW-1185">Reference proteome</keyword>
<name>A0A1Y2J3R6_TRAC3</name>
<evidence type="ECO:0000313" key="1">
    <source>
        <dbReference type="EMBL" id="OSD08060.1"/>
    </source>
</evidence>
<gene>
    <name evidence="1" type="ORF">PYCCODRAFT_381990</name>
</gene>
<proteinExistence type="predicted"/>